<protein>
    <submittedName>
        <fullName evidence="1">Uncharacterized protein</fullName>
    </submittedName>
</protein>
<name>A0A383EBG8_9ZZZZ</name>
<evidence type="ECO:0000313" key="1">
    <source>
        <dbReference type="EMBL" id="SVE53743.1"/>
    </source>
</evidence>
<sequence length="44" mass="5007">MKTIASLFLLLAGFLHLSAKTETWPVFAFQNGVHFKTTQERVKV</sequence>
<reference evidence="1" key="1">
    <citation type="submission" date="2018-05" db="EMBL/GenBank/DDBJ databases">
        <authorList>
            <person name="Lanie J.A."/>
            <person name="Ng W.-L."/>
            <person name="Kazmierczak K.M."/>
            <person name="Andrzejewski T.M."/>
            <person name="Davidsen T.M."/>
            <person name="Wayne K.J."/>
            <person name="Tettelin H."/>
            <person name="Glass J.I."/>
            <person name="Rusch D."/>
            <person name="Podicherti R."/>
            <person name="Tsui H.-C.T."/>
            <person name="Winkler M.E."/>
        </authorList>
    </citation>
    <scope>NUCLEOTIDE SEQUENCE</scope>
</reference>
<organism evidence="1">
    <name type="scientific">marine metagenome</name>
    <dbReference type="NCBI Taxonomy" id="408172"/>
    <lineage>
        <taxon>unclassified sequences</taxon>
        <taxon>metagenomes</taxon>
        <taxon>ecological metagenomes</taxon>
    </lineage>
</organism>
<gene>
    <name evidence="1" type="ORF">METZ01_LOCUS506597</name>
</gene>
<proteinExistence type="predicted"/>
<feature type="non-terminal residue" evidence="1">
    <location>
        <position position="44"/>
    </location>
</feature>
<dbReference type="EMBL" id="UINC01224214">
    <property type="protein sequence ID" value="SVE53743.1"/>
    <property type="molecule type" value="Genomic_DNA"/>
</dbReference>
<accession>A0A383EBG8</accession>
<dbReference type="AlphaFoldDB" id="A0A383EBG8"/>